<reference evidence="14" key="2">
    <citation type="submission" date="2020-09" db="EMBL/GenBank/DDBJ databases">
        <authorList>
            <person name="Sun Q."/>
            <person name="Zhou Y."/>
        </authorList>
    </citation>
    <scope>NUCLEOTIDE SEQUENCE</scope>
    <source>
        <strain evidence="14">CGMCC 1.15758</strain>
    </source>
</reference>
<dbReference type="Proteomes" id="UP000636949">
    <property type="component" value="Unassembled WGS sequence"/>
</dbReference>
<keyword evidence="4" id="KW-0997">Cell inner membrane</keyword>
<evidence type="ECO:0000256" key="12">
    <source>
        <dbReference type="ARBA" id="ARBA00044330"/>
    </source>
</evidence>
<evidence type="ECO:0000256" key="3">
    <source>
        <dbReference type="ARBA" id="ARBA00022475"/>
    </source>
</evidence>
<comment type="pathway">
    <text evidence="2">Bacterial outer membrane biogenesis; LPS core biosynthesis.</text>
</comment>
<keyword evidence="7" id="KW-0448">Lipopolysaccharide biosynthesis</keyword>
<dbReference type="GO" id="GO:0008713">
    <property type="term" value="F:ADP-heptose-lipopolysaccharide heptosyltransferase activity"/>
    <property type="evidence" value="ECO:0007669"/>
    <property type="project" value="TreeGrafter"/>
</dbReference>
<evidence type="ECO:0000256" key="7">
    <source>
        <dbReference type="ARBA" id="ARBA00022985"/>
    </source>
</evidence>
<name>A0A8J3E8D5_9GAMM</name>
<keyword evidence="8" id="KW-0472">Membrane</keyword>
<dbReference type="EC" id="2.4.99.23" evidence="10"/>
<dbReference type="GO" id="GO:0009244">
    <property type="term" value="P:lipopolysaccharide core region biosynthetic process"/>
    <property type="evidence" value="ECO:0007669"/>
    <property type="project" value="InterPro"/>
</dbReference>
<dbReference type="EMBL" id="BMJS01000007">
    <property type="protein sequence ID" value="GGF94298.1"/>
    <property type="molecule type" value="Genomic_DNA"/>
</dbReference>
<evidence type="ECO:0000256" key="11">
    <source>
        <dbReference type="ARBA" id="ARBA00044190"/>
    </source>
</evidence>
<keyword evidence="6" id="KW-0808">Transferase</keyword>
<dbReference type="PANTHER" id="PTHR30160:SF19">
    <property type="entry name" value="LIPOPOLYSACCHARIDE HEPTOSYLTRANSFERASE 1"/>
    <property type="match status" value="1"/>
</dbReference>
<comment type="catalytic activity">
    <reaction evidence="13">
        <text>an alpha-Kdo-(2-&gt;4)-alpha-Kdo-(2-&gt;6)-lipid A + ADP-L-glycero-beta-D-manno-heptose = an L-alpha-D-Hep-(1-&gt;5)-[alpha-Kdo-(2-&gt;4)]-alpha-Kdo-(2-&gt;6)-lipid A + ADP + H(+)</text>
        <dbReference type="Rhea" id="RHEA:74067"/>
        <dbReference type="ChEBI" id="CHEBI:15378"/>
        <dbReference type="ChEBI" id="CHEBI:61506"/>
        <dbReference type="ChEBI" id="CHEBI:176431"/>
        <dbReference type="ChEBI" id="CHEBI:193068"/>
        <dbReference type="ChEBI" id="CHEBI:456216"/>
        <dbReference type="EC" id="2.4.99.23"/>
    </reaction>
</comment>
<evidence type="ECO:0000256" key="2">
    <source>
        <dbReference type="ARBA" id="ARBA00004713"/>
    </source>
</evidence>
<protein>
    <recommendedName>
        <fullName evidence="11">Lipopolysaccharide heptosyltransferase 1</fullName>
        <ecNumber evidence="10">2.4.99.23</ecNumber>
    </recommendedName>
    <alternativeName>
        <fullName evidence="12">ADP-heptose:lipopolysaccharide heptosyltransferase I</fullName>
    </alternativeName>
</protein>
<comment type="similarity">
    <text evidence="9">Belongs to the glycosyltransferase 9 family.</text>
</comment>
<dbReference type="GO" id="GO:0005886">
    <property type="term" value="C:plasma membrane"/>
    <property type="evidence" value="ECO:0007669"/>
    <property type="project" value="UniProtKB-SubCell"/>
</dbReference>
<keyword evidence="5" id="KW-0328">Glycosyltransferase</keyword>
<comment type="subcellular location">
    <subcellularLocation>
        <location evidence="1">Cell inner membrane</location>
        <topology evidence="1">Peripheral membrane protein</topology>
        <orientation evidence="1">Cytoplasmic side</orientation>
    </subcellularLocation>
</comment>
<evidence type="ECO:0000256" key="13">
    <source>
        <dbReference type="ARBA" id="ARBA00049201"/>
    </source>
</evidence>
<evidence type="ECO:0000256" key="9">
    <source>
        <dbReference type="ARBA" id="ARBA00043995"/>
    </source>
</evidence>
<dbReference type="SUPFAM" id="SSF53756">
    <property type="entry name" value="UDP-Glycosyltransferase/glycogen phosphorylase"/>
    <property type="match status" value="1"/>
</dbReference>
<evidence type="ECO:0000256" key="1">
    <source>
        <dbReference type="ARBA" id="ARBA00004515"/>
    </source>
</evidence>
<gene>
    <name evidence="14" type="primary">waaC</name>
    <name evidence="14" type="ORF">GCM10010995_09420</name>
</gene>
<reference evidence="14" key="1">
    <citation type="journal article" date="2014" name="Int. J. Syst. Evol. Microbiol.">
        <title>Complete genome sequence of Corynebacterium casei LMG S-19264T (=DSM 44701T), isolated from a smear-ripened cheese.</title>
        <authorList>
            <consortium name="US DOE Joint Genome Institute (JGI-PGF)"/>
            <person name="Walter F."/>
            <person name="Albersmeier A."/>
            <person name="Kalinowski J."/>
            <person name="Ruckert C."/>
        </authorList>
    </citation>
    <scope>NUCLEOTIDE SEQUENCE</scope>
    <source>
        <strain evidence="14">CGMCC 1.15758</strain>
    </source>
</reference>
<comment type="caution">
    <text evidence="14">The sequence shown here is derived from an EMBL/GenBank/DDBJ whole genome shotgun (WGS) entry which is preliminary data.</text>
</comment>
<evidence type="ECO:0000256" key="10">
    <source>
        <dbReference type="ARBA" id="ARBA00044041"/>
    </source>
</evidence>
<dbReference type="InterPro" id="IPR002201">
    <property type="entry name" value="Glyco_trans_9"/>
</dbReference>
<evidence type="ECO:0000256" key="5">
    <source>
        <dbReference type="ARBA" id="ARBA00022676"/>
    </source>
</evidence>
<evidence type="ECO:0000256" key="4">
    <source>
        <dbReference type="ARBA" id="ARBA00022519"/>
    </source>
</evidence>
<evidence type="ECO:0000313" key="15">
    <source>
        <dbReference type="Proteomes" id="UP000636949"/>
    </source>
</evidence>
<keyword evidence="3" id="KW-1003">Cell membrane</keyword>
<dbReference type="GO" id="GO:0005829">
    <property type="term" value="C:cytosol"/>
    <property type="evidence" value="ECO:0007669"/>
    <property type="project" value="TreeGrafter"/>
</dbReference>
<evidence type="ECO:0000256" key="6">
    <source>
        <dbReference type="ARBA" id="ARBA00022679"/>
    </source>
</evidence>
<dbReference type="InterPro" id="IPR011908">
    <property type="entry name" value="LipoPS_heptosylTferase-I"/>
</dbReference>
<sequence length="332" mass="37290">MKTSSLGDVLHTLPALTEAKKQMPEIEFDWVVEKAFAEIPKWHQAVNEVLEVEVRKWRKNIFKHFTEIRAFKKKLKSKRYDYIIDAQGLLKSAWITKGAKGVKYGLDKLSAREPAASFFYQHKIAVAKGSHAILRVKALFAKVFNYTVSSEVDYGISYQWHKQSTHKQVVFLHATTWASKHWSLVHWQQLARLLVDDGIKVLLPWGNDDEKRQAHEIAQNHQNAVVMDKMSLTQLAELFSKSDAIVSVDTGLSHLAAACNAPVIGMYGSTSAKLTGAIGKQVTHVSSKLTCSPCLKKVCPITKDVFAPCEVAISAESIYERLNVWLKSDSLA</sequence>
<accession>A0A8J3E8D5</accession>
<keyword evidence="15" id="KW-1185">Reference proteome</keyword>
<dbReference type="OrthoDB" id="9767552at2"/>
<organism evidence="14 15">
    <name type="scientific">Cysteiniphilum litorale</name>
    <dbReference type="NCBI Taxonomy" id="2056700"/>
    <lineage>
        <taxon>Bacteria</taxon>
        <taxon>Pseudomonadati</taxon>
        <taxon>Pseudomonadota</taxon>
        <taxon>Gammaproteobacteria</taxon>
        <taxon>Thiotrichales</taxon>
        <taxon>Fastidiosibacteraceae</taxon>
        <taxon>Cysteiniphilum</taxon>
    </lineage>
</organism>
<dbReference type="Gene3D" id="3.40.50.2000">
    <property type="entry name" value="Glycogen Phosphorylase B"/>
    <property type="match status" value="2"/>
</dbReference>
<evidence type="ECO:0000256" key="8">
    <source>
        <dbReference type="ARBA" id="ARBA00023136"/>
    </source>
</evidence>
<dbReference type="NCBIfam" id="TIGR02193">
    <property type="entry name" value="heptsyl_trn_I"/>
    <property type="match status" value="1"/>
</dbReference>
<dbReference type="CDD" id="cd03789">
    <property type="entry name" value="GT9_LPS_heptosyltransferase"/>
    <property type="match status" value="1"/>
</dbReference>
<dbReference type="RefSeq" id="WP_157968195.1">
    <property type="nucleotide sequence ID" value="NZ_BMJS01000007.1"/>
</dbReference>
<dbReference type="Pfam" id="PF01075">
    <property type="entry name" value="Glyco_transf_9"/>
    <property type="match status" value="1"/>
</dbReference>
<dbReference type="InterPro" id="IPR051199">
    <property type="entry name" value="LPS_LOS_Heptosyltrfase"/>
</dbReference>
<proteinExistence type="inferred from homology"/>
<dbReference type="PANTHER" id="PTHR30160">
    <property type="entry name" value="TETRAACYLDISACCHARIDE 4'-KINASE-RELATED"/>
    <property type="match status" value="1"/>
</dbReference>
<evidence type="ECO:0000313" key="14">
    <source>
        <dbReference type="EMBL" id="GGF94298.1"/>
    </source>
</evidence>
<dbReference type="AlphaFoldDB" id="A0A8J3E8D5"/>